<accession>A0A930UGT7</accession>
<feature type="region of interest" description="Disordered" evidence="1">
    <location>
        <begin position="15"/>
        <end position="55"/>
    </location>
</feature>
<reference evidence="2" key="1">
    <citation type="submission" date="2020-10" db="EMBL/GenBank/DDBJ databases">
        <title>An improved Amphimedon queenslandica hologenome assembly reveals how three proteobacterial symbionts can extend the metabolic phenotypic of their marine sponge host.</title>
        <authorList>
            <person name="Degnan B."/>
            <person name="Degnan S."/>
            <person name="Xiang X."/>
        </authorList>
    </citation>
    <scope>NUCLEOTIDE SEQUENCE</scope>
    <source>
        <strain evidence="2">AqS2</strain>
    </source>
</reference>
<evidence type="ECO:0000313" key="3">
    <source>
        <dbReference type="Proteomes" id="UP000604381"/>
    </source>
</evidence>
<feature type="compositionally biased region" description="Basic and acidic residues" evidence="1">
    <location>
        <begin position="27"/>
        <end position="55"/>
    </location>
</feature>
<keyword evidence="3" id="KW-1185">Reference proteome</keyword>
<sequence length="55" mass="6093">MNEEDLRMLRSVLTGGLSNLWPSPGRNRPDRSKEDDGKRPQRSGEGKGKEQTPAG</sequence>
<protein>
    <submittedName>
        <fullName evidence="2">Uncharacterized protein</fullName>
    </submittedName>
</protein>
<dbReference type="AlphaFoldDB" id="A0A930UGT7"/>
<dbReference type="EMBL" id="JADHEI010000028">
    <property type="protein sequence ID" value="MBF2734989.1"/>
    <property type="molecule type" value="Genomic_DNA"/>
</dbReference>
<name>A0A930UGT7_9GAMM</name>
<organism evidence="2 3">
    <name type="scientific">Candidatus Amphirhobacter heronislandensis</name>
    <dbReference type="NCBI Taxonomy" id="1732024"/>
    <lineage>
        <taxon>Bacteria</taxon>
        <taxon>Pseudomonadati</taxon>
        <taxon>Pseudomonadota</taxon>
        <taxon>Gammaproteobacteria</taxon>
        <taxon>Candidatus Tethybacterales</taxon>
        <taxon>Candidatus Tethybacteraceae</taxon>
        <taxon>Candidatus Amphirhobacter</taxon>
    </lineage>
</organism>
<evidence type="ECO:0000313" key="2">
    <source>
        <dbReference type="EMBL" id="MBF2734989.1"/>
    </source>
</evidence>
<comment type="caution">
    <text evidence="2">The sequence shown here is derived from an EMBL/GenBank/DDBJ whole genome shotgun (WGS) entry which is preliminary data.</text>
</comment>
<dbReference type="Proteomes" id="UP000604381">
    <property type="component" value="Unassembled WGS sequence"/>
</dbReference>
<evidence type="ECO:0000256" key="1">
    <source>
        <dbReference type="SAM" id="MobiDB-lite"/>
    </source>
</evidence>
<gene>
    <name evidence="2" type="ORF">ISN26_02705</name>
</gene>
<proteinExistence type="predicted"/>